<dbReference type="Pfam" id="PF12951">
    <property type="entry name" value="PATR"/>
    <property type="match status" value="8"/>
</dbReference>
<evidence type="ECO:0000256" key="1">
    <source>
        <dbReference type="ARBA" id="ARBA00022729"/>
    </source>
</evidence>
<reference evidence="4" key="1">
    <citation type="journal article" date="2019" name="Int. J. Syst. Evol. Microbiol.">
        <title>The Global Catalogue of Microorganisms (GCM) 10K type strain sequencing project: providing services to taxonomists for standard genome sequencing and annotation.</title>
        <authorList>
            <consortium name="The Broad Institute Genomics Platform"/>
            <consortium name="The Broad Institute Genome Sequencing Center for Infectious Disease"/>
            <person name="Wu L."/>
            <person name="Ma J."/>
        </authorList>
    </citation>
    <scope>NUCLEOTIDE SEQUENCE [LARGE SCALE GENOMIC DNA]</scope>
    <source>
        <strain evidence="4">CGMCC 4.1469</strain>
    </source>
</reference>
<feature type="chain" id="PRO_5047225491" evidence="2">
    <location>
        <begin position="31"/>
        <end position="2347"/>
    </location>
</feature>
<dbReference type="EMBL" id="JBHSMQ010000002">
    <property type="protein sequence ID" value="MFC5454391.1"/>
    <property type="molecule type" value="Genomic_DNA"/>
</dbReference>
<organism evidence="3 4">
    <name type="scientific">Prosthecobacter fluviatilis</name>
    <dbReference type="NCBI Taxonomy" id="445931"/>
    <lineage>
        <taxon>Bacteria</taxon>
        <taxon>Pseudomonadati</taxon>
        <taxon>Verrucomicrobiota</taxon>
        <taxon>Verrucomicrobiia</taxon>
        <taxon>Verrucomicrobiales</taxon>
        <taxon>Verrucomicrobiaceae</taxon>
        <taxon>Prosthecobacter</taxon>
    </lineage>
</organism>
<dbReference type="InterPro" id="IPR013425">
    <property type="entry name" value="Autotrns_rpt"/>
</dbReference>
<dbReference type="RefSeq" id="WP_377164426.1">
    <property type="nucleotide sequence ID" value="NZ_JBHSMQ010000002.1"/>
</dbReference>
<dbReference type="SUPFAM" id="SSF51126">
    <property type="entry name" value="Pectin lyase-like"/>
    <property type="match status" value="2"/>
</dbReference>
<dbReference type="NCBIfam" id="TIGR02601">
    <property type="entry name" value="autotrns_rpt"/>
    <property type="match status" value="8"/>
</dbReference>
<accession>A0ABW0KN96</accession>
<sequence>MSIHRTWPGGLFSLLAAAFWLAWAGGSASAQTILWNQPAGGDFNTAANWDANAVPGAGDTALFNIGMSGSITLSANAAPGSISYDTNATSFALGTLAGNTLTTANGGAISILSTLTAANQTFTINAPLILTPDSTTTPGAFTIQNDGTSPSTILVIAGGISSSTTSGTETLTLAGANTGANVISGVIGNGGASSLTLTKSGAGTWMLTAANTYTGATNIAAGTLALSGGNNRLLSTGTLNFTGSTGTLDVGSTSQTLAGLTFLTSGVNSNVITGAGGSLNIIGGNIQIGGGNLLTATAQNVDMSGLGTFSYTRTSGSFNVGGTSDAGTAITASATLTMAAVNTITAASFNVGFYNTGANALNSGTVHLGQTNTINASTILVGNQKTTALLDFQNLTAPTLKIRGTGGTDADRASITVGPENSGLTATVATVDLTSGGTVSSTLDAMVSTLMIGQNLRNTNSAGMSATGTFIMGMGTLNAISIVVGQQDSTVVVTTGGAATGTLSLKGGTITTTTLTLADKKTNAAGISQALTSNLNLYSGTLNATTIQRGGAGTGAGASSATINFNWVDGTIGNIAGADMTVSGNTALNGLTGGLNIVLNNSGNVSGTHTWSVSGTQTATVQNTVTLSGAGGLTKIGTGMLVLAGANSYAGVTKINAGTLKFGLETSLYGGNTASWTDTNLLVGSGATAAFNVGAAGEFTAVDIDNLKALGTATSGFMKGSFLGLDTTNSGGVFTYGSVIANSNGGSNVLGLVKLGSGTLQLTAANTYNGGTIIAAGTLALSGGNNRLLSTSTLSFTGSSGTLDVGSTSQTFAGLSFPSVGTASHAITGSGGTLTVNGGSIQIGGGNATVSGSETLDMSGLGTFSYINTAGNFYVGGLSDNSSNAISGNGVLTLAATNTITAANFKINPFSTGLGSVNSGTVHLGQANTINASTILIGEQKTIALLDFQSGLVSPTLKIRGTGGTDADRAAITVGFNGSGVLDSVSTVDLTTGVTGSSILDAKITTLLIGQAIRNGTAGKAVTGTFLMGQGTMDATTIILGQQAAVSAGNSSGQATATLSLNGGTIIVTTFTLADKISTAVAQTITSNFNLYSGTLNATTIQRGTAGTGAGADTATINFNWVDGTIGNVAGADMTVNGNSALNGLTGGLNIVLNNTGNLSGTHTWNVTATQTGTVQTATIQSTVILSGSGGLTKTGLGTLVFNSANTYTGLTNVTAGELDLNATGGQAIAGNLTVSGGTAKLLQSAQINSVKNLIVSGGAFSLQSFNQTLAGVQITGGIITGSTGVLTSTSAYDVQAGVVNAILAGGAGLSKTTAGTAYLSGANIYSGGTSVTGGTLVGVSTSALGSNSGLSISSGATFAYRPTAAGSLNIGSGVLTLAGGSTIGTALGGTQSQSVISSTAAASASGQIGVALYFIPAATLTTGANNLITVASGLTSGGATYTLTQLYNATNFTVSNLVATDTTLSISVASATALTTAYWKGGLSAGGNVWALSDGTASNWVTNSNGTGATPLVPGSGGAITFSATGATNQGSMVLGASMSIKSLVVSDTNLLTLNADGNTLTIANSAGITVNSGAGAVTLNAPITLGASQTWTNNSSSTLTIGGAVSLAAFNLTSTGAGNTVISGAISGTGSVTKNGAGTLTLSGASTTTGTLTINAGAVNLSGSYTGAVTLAGTSIFNLQAGAGIYGTNTAFSVGSGVGSAGAFYQTGGDILFNNNFNLGINGNSTSGSYGFYSLSGGTVTDTGGGNVRFRMGGGASYSTGVFYQSGGAVSIIFGNGLEVGANASTNISNATGVGYLTGGTFTALSNRIGYNGVSNNANGIRGEQTVAGTAVVTINGTTFLGLAASDIGILNLNGGVYATKQITRTNGTGIVNFNGGILKAASSANSGSFLTGLTSANVFAGGLTVDTNGQSITIGQSLLAPAGSGVATVAVTNGGSGYVGAPYVAISGTGSGATAVANMVDDGTGKGTFKIASITITSPGTGYTGTPTVTLTGGGGTGAVLDAAVLAANVSGGITKTGTGTLTLSGTNNYTGATVVNYGGTLAAGSTSAFGVNSAAYVDGTLRLAGRDSALGSLAGSSTGIVENASSTSATLTLGGDNSSQNFSGIIRDGTGTGVLNLVKVGTGTQILSGDSTYTGATTVSQGTLQVGASGLGSTAASSAVSVNGATAVLAGSGTVNGAVTVTSGFILPGDVGGAAVGTLSVGSLNLTSGGAAAFQIQGVSLNDRIIILNSGGLTLNGKVSVTTSLTGTAFSAAFAAGSKYDLLDWSGVVNGTFDVGTLVRNGSLDNGLQFDLPDLSSLGLYWDVSSFLTDGSILVVVPEPSRAMLLLMAMGCAIFRRRRQMHG</sequence>
<comment type="caution">
    <text evidence="3">The sequence shown here is derived from an EMBL/GenBank/DDBJ whole genome shotgun (WGS) entry which is preliminary data.</text>
</comment>
<keyword evidence="1 2" id="KW-0732">Signal</keyword>
<evidence type="ECO:0000256" key="2">
    <source>
        <dbReference type="SAM" id="SignalP"/>
    </source>
</evidence>
<keyword evidence="4" id="KW-1185">Reference proteome</keyword>
<proteinExistence type="predicted"/>
<dbReference type="InterPro" id="IPR013424">
    <property type="entry name" value="Ice-binding_C"/>
</dbReference>
<gene>
    <name evidence="3" type="ORF">ACFQDI_05940</name>
</gene>
<feature type="signal peptide" evidence="2">
    <location>
        <begin position="1"/>
        <end position="30"/>
    </location>
</feature>
<dbReference type="NCBIfam" id="TIGR02595">
    <property type="entry name" value="PEP_CTERM"/>
    <property type="match status" value="1"/>
</dbReference>
<evidence type="ECO:0000313" key="4">
    <source>
        <dbReference type="Proteomes" id="UP001596052"/>
    </source>
</evidence>
<dbReference type="Proteomes" id="UP001596052">
    <property type="component" value="Unassembled WGS sequence"/>
</dbReference>
<protein>
    <submittedName>
        <fullName evidence="3">Autotransporter-associated beta strand repeat-containing protein</fullName>
    </submittedName>
</protein>
<dbReference type="InterPro" id="IPR011050">
    <property type="entry name" value="Pectin_lyase_fold/virulence"/>
</dbReference>
<name>A0ABW0KN96_9BACT</name>
<evidence type="ECO:0000313" key="3">
    <source>
        <dbReference type="EMBL" id="MFC5454391.1"/>
    </source>
</evidence>